<proteinExistence type="predicted"/>
<evidence type="ECO:0000313" key="2">
    <source>
        <dbReference type="EMBL" id="KKL71766.1"/>
    </source>
</evidence>
<dbReference type="AlphaFoldDB" id="A0A0F9F017"/>
<sequence length="77" mass="8669">MTKENALVAYKHFRDLENNYEPLAHLNSGPTARHKVREKAKASADNILIRHPEFAEPPIPSVTPGPPKKEKKKDDGQ</sequence>
<feature type="region of interest" description="Disordered" evidence="1">
    <location>
        <begin position="49"/>
        <end position="77"/>
    </location>
</feature>
<organism evidence="2">
    <name type="scientific">marine sediment metagenome</name>
    <dbReference type="NCBI Taxonomy" id="412755"/>
    <lineage>
        <taxon>unclassified sequences</taxon>
        <taxon>metagenomes</taxon>
        <taxon>ecological metagenomes</taxon>
    </lineage>
</organism>
<comment type="caution">
    <text evidence="2">The sequence shown here is derived from an EMBL/GenBank/DDBJ whole genome shotgun (WGS) entry which is preliminary data.</text>
</comment>
<accession>A0A0F9F017</accession>
<reference evidence="2" key="1">
    <citation type="journal article" date="2015" name="Nature">
        <title>Complex archaea that bridge the gap between prokaryotes and eukaryotes.</title>
        <authorList>
            <person name="Spang A."/>
            <person name="Saw J.H."/>
            <person name="Jorgensen S.L."/>
            <person name="Zaremba-Niedzwiedzka K."/>
            <person name="Martijn J."/>
            <person name="Lind A.E."/>
            <person name="van Eijk R."/>
            <person name="Schleper C."/>
            <person name="Guy L."/>
            <person name="Ettema T.J."/>
        </authorList>
    </citation>
    <scope>NUCLEOTIDE SEQUENCE</scope>
</reference>
<gene>
    <name evidence="2" type="ORF">LCGC14_2091660</name>
</gene>
<protein>
    <submittedName>
        <fullName evidence="2">Uncharacterized protein</fullName>
    </submittedName>
</protein>
<name>A0A0F9F017_9ZZZZ</name>
<dbReference type="EMBL" id="LAZR01025488">
    <property type="protein sequence ID" value="KKL71766.1"/>
    <property type="molecule type" value="Genomic_DNA"/>
</dbReference>
<feature type="compositionally biased region" description="Pro residues" evidence="1">
    <location>
        <begin position="55"/>
        <end position="66"/>
    </location>
</feature>
<evidence type="ECO:0000256" key="1">
    <source>
        <dbReference type="SAM" id="MobiDB-lite"/>
    </source>
</evidence>